<evidence type="ECO:0000256" key="1">
    <source>
        <dbReference type="ARBA" id="ARBA00022679"/>
    </source>
</evidence>
<dbReference type="Pfam" id="PF07714">
    <property type="entry name" value="PK_Tyr_Ser-Thr"/>
    <property type="match status" value="1"/>
</dbReference>
<dbReference type="EMBL" id="JANTQA010000075">
    <property type="protein sequence ID" value="KAJ3424162.1"/>
    <property type="molecule type" value="Genomic_DNA"/>
</dbReference>
<keyword evidence="5" id="KW-0812">Transmembrane</keyword>
<dbReference type="AlphaFoldDB" id="A0AAV7Y6J4"/>
<dbReference type="InterPro" id="IPR000719">
    <property type="entry name" value="Prot_kinase_dom"/>
</dbReference>
<protein>
    <submittedName>
        <fullName evidence="7">Non-specific serine/threonine protein kinase</fullName>
    </submittedName>
</protein>
<dbReference type="Gene3D" id="3.40.50.150">
    <property type="entry name" value="Vaccinia Virus protein VP39"/>
    <property type="match status" value="1"/>
</dbReference>
<evidence type="ECO:0000259" key="6">
    <source>
        <dbReference type="PROSITE" id="PS50011"/>
    </source>
</evidence>
<feature type="transmembrane region" description="Helical" evidence="5">
    <location>
        <begin position="704"/>
        <end position="724"/>
    </location>
</feature>
<feature type="transmembrane region" description="Helical" evidence="5">
    <location>
        <begin position="626"/>
        <end position="650"/>
    </location>
</feature>
<dbReference type="PANTHER" id="PTHR44329:SF288">
    <property type="entry name" value="MITOGEN-ACTIVATED PROTEIN KINASE KINASE KINASE 20"/>
    <property type="match status" value="1"/>
</dbReference>
<feature type="transmembrane region" description="Helical" evidence="5">
    <location>
        <begin position="670"/>
        <end position="692"/>
    </location>
</feature>
<dbReference type="Gene3D" id="1.10.510.10">
    <property type="entry name" value="Transferase(Phosphotransferase) domain 1"/>
    <property type="match status" value="1"/>
</dbReference>
<evidence type="ECO:0000313" key="7">
    <source>
        <dbReference type="EMBL" id="KAJ3424162.1"/>
    </source>
</evidence>
<evidence type="ECO:0000256" key="2">
    <source>
        <dbReference type="ARBA" id="ARBA00022741"/>
    </source>
</evidence>
<keyword evidence="3 7" id="KW-0418">Kinase</keyword>
<dbReference type="InterPro" id="IPR051681">
    <property type="entry name" value="Ser/Thr_Kinases-Pseudokinases"/>
</dbReference>
<dbReference type="PANTHER" id="PTHR44329">
    <property type="entry name" value="SERINE/THREONINE-PROTEIN KINASE TNNI3K-RELATED"/>
    <property type="match status" value="1"/>
</dbReference>
<evidence type="ECO:0000256" key="3">
    <source>
        <dbReference type="ARBA" id="ARBA00022777"/>
    </source>
</evidence>
<dbReference type="SUPFAM" id="SSF53335">
    <property type="entry name" value="S-adenosyl-L-methionine-dependent methyltransferases"/>
    <property type="match status" value="1"/>
</dbReference>
<keyword evidence="7" id="KW-0723">Serine/threonine-protein kinase</keyword>
<evidence type="ECO:0000313" key="8">
    <source>
        <dbReference type="Proteomes" id="UP001146793"/>
    </source>
</evidence>
<dbReference type="GO" id="GO:0005524">
    <property type="term" value="F:ATP binding"/>
    <property type="evidence" value="ECO:0007669"/>
    <property type="project" value="UniProtKB-KW"/>
</dbReference>
<gene>
    <name evidence="7" type="ORF">M0812_29795</name>
</gene>
<evidence type="ECO:0000256" key="4">
    <source>
        <dbReference type="ARBA" id="ARBA00022840"/>
    </source>
</evidence>
<evidence type="ECO:0000256" key="5">
    <source>
        <dbReference type="SAM" id="Phobius"/>
    </source>
</evidence>
<name>A0AAV7Y6J4_9EUKA</name>
<feature type="transmembrane region" description="Helical" evidence="5">
    <location>
        <begin position="736"/>
        <end position="759"/>
    </location>
</feature>
<dbReference type="SUPFAM" id="SSF56112">
    <property type="entry name" value="Protein kinase-like (PK-like)"/>
    <property type="match status" value="1"/>
</dbReference>
<feature type="transmembrane region" description="Helical" evidence="5">
    <location>
        <begin position="812"/>
        <end position="835"/>
    </location>
</feature>
<sequence>MSNFKCPLCFLSYGKKRKPMKICSNRHTMCKVCLNYHNQCLQCQEKITDPREDEKLEKLSIETLFRYSSVQCIPKEHLNLFPDPFRFGPCSDVYKGKWKSKKQVAVKLLAVDLSEKMIESLRASVNLIVGLNHPNVLNYYGVSMLGGDQIGIVMEYSAGGSLNKVYKKLSKDKERDINFPLISRLELAEQILMGLEFLHSKKIPHHWLKPENILFTNFLVPKICDYGIQDTLREMKEQSEEEVPMLYSAPEIMLNEPINASAADIYSYSMILFYLLVGDMGKLKRLGKTELMTKILEGQRPKFPKKHHFKIPLELQRIIERGWSGDPEERPKLSEFQEIIATQIKKVETKSKLTKRHGLNFQGGTVEKVSMADRSTEVSDLLVPVPTIGLRWNADLDNTLSQECRKKMIKQIKTASNFREVINSSIITAMGVVPRHLFLSKDTLKKWSRITDFTEENAINYSYNFRRPMPGTSKSNSSSAEIIGIQLSFIKIEPGSRVLFIGAKGGYIQSVTAQIVGLNGTVVTFSSQNDVVTELKERCEKYCPYAQQIMKWVTTEDLLDTSNLSQFTPFNAILCGGYVKEIPNSYKALLVDGGALVTPYETQNKQFLTVVTRKGNEFETAIIKDWMLFFVLVILACCGRIPILLIQIFIDPKTLIEGKAFKICDSLTSDLFISSFLLIIFAVTHIYFQHVGRTSRQQTLRSERVIIILLVIFNVILVTVSLILGSRKSKTILDLYIFDIVAFLVIAFGLLISSIKLLYHFRKRKELMIYSQIKTLFRVVLACTILHLVRIPLILVLLFKEKEWFKKPWEDALYIFFYFLLTELLAICLIIFFLFEIPPKSGEFQEVNVQSYDENSLIINSDSEGY</sequence>
<dbReference type="InterPro" id="IPR011009">
    <property type="entry name" value="Kinase-like_dom_sf"/>
</dbReference>
<dbReference type="InterPro" id="IPR029063">
    <property type="entry name" value="SAM-dependent_MTases_sf"/>
</dbReference>
<feature type="transmembrane region" description="Helical" evidence="5">
    <location>
        <begin position="265"/>
        <end position="283"/>
    </location>
</feature>
<keyword evidence="1" id="KW-0808">Transferase</keyword>
<proteinExistence type="predicted"/>
<dbReference type="InterPro" id="IPR001245">
    <property type="entry name" value="Ser-Thr/Tyr_kinase_cat_dom"/>
</dbReference>
<accession>A0AAV7Y6J4</accession>
<keyword evidence="5" id="KW-0472">Membrane</keyword>
<keyword evidence="4" id="KW-0067">ATP-binding</keyword>
<comment type="caution">
    <text evidence="7">The sequence shown here is derived from an EMBL/GenBank/DDBJ whole genome shotgun (WGS) entry which is preliminary data.</text>
</comment>
<organism evidence="7 8">
    <name type="scientific">Anaeramoeba flamelloides</name>
    <dbReference type="NCBI Taxonomy" id="1746091"/>
    <lineage>
        <taxon>Eukaryota</taxon>
        <taxon>Metamonada</taxon>
        <taxon>Anaeramoebidae</taxon>
        <taxon>Anaeramoeba</taxon>
    </lineage>
</organism>
<dbReference type="Proteomes" id="UP001146793">
    <property type="component" value="Unassembled WGS sequence"/>
</dbReference>
<dbReference type="Pfam" id="PF01135">
    <property type="entry name" value="PCMT"/>
    <property type="match status" value="1"/>
</dbReference>
<dbReference type="PROSITE" id="PS50011">
    <property type="entry name" value="PROTEIN_KINASE_DOM"/>
    <property type="match status" value="1"/>
</dbReference>
<feature type="transmembrane region" description="Helical" evidence="5">
    <location>
        <begin position="779"/>
        <end position="800"/>
    </location>
</feature>
<keyword evidence="2" id="KW-0547">Nucleotide-binding</keyword>
<reference evidence="7" key="1">
    <citation type="submission" date="2022-08" db="EMBL/GenBank/DDBJ databases">
        <title>Novel sulphate-reducing endosymbionts in the free-living metamonad Anaeramoeba.</title>
        <authorList>
            <person name="Jerlstrom-Hultqvist J."/>
            <person name="Cepicka I."/>
            <person name="Gallot-Lavallee L."/>
            <person name="Salas-Leiva D."/>
            <person name="Curtis B.A."/>
            <person name="Zahonova K."/>
            <person name="Pipaliya S."/>
            <person name="Dacks J."/>
            <person name="Roger A.J."/>
        </authorList>
    </citation>
    <scope>NUCLEOTIDE SEQUENCE</scope>
    <source>
        <strain evidence="7">Busselton2</strain>
    </source>
</reference>
<dbReference type="GO" id="GO:0004674">
    <property type="term" value="F:protein serine/threonine kinase activity"/>
    <property type="evidence" value="ECO:0007669"/>
    <property type="project" value="UniProtKB-KW"/>
</dbReference>
<keyword evidence="5" id="KW-1133">Transmembrane helix</keyword>
<feature type="domain" description="Protein kinase" evidence="6">
    <location>
        <begin position="79"/>
        <end position="340"/>
    </location>
</feature>